<dbReference type="VEuPathDB" id="ToxoDB:LOC34624347"/>
<evidence type="ECO:0000313" key="1">
    <source>
        <dbReference type="EMBL" id="OEH76884.1"/>
    </source>
</evidence>
<dbReference type="InParanoid" id="A0A1D3D097"/>
<evidence type="ECO:0000313" key="2">
    <source>
        <dbReference type="Proteomes" id="UP000095192"/>
    </source>
</evidence>
<accession>A0A1D3D097</accession>
<dbReference type="AlphaFoldDB" id="A0A1D3D097"/>
<gene>
    <name evidence="1" type="ORF">cyc_07464</name>
</gene>
<keyword evidence="2" id="KW-1185">Reference proteome</keyword>
<proteinExistence type="predicted"/>
<organism evidence="1 2">
    <name type="scientific">Cyclospora cayetanensis</name>
    <dbReference type="NCBI Taxonomy" id="88456"/>
    <lineage>
        <taxon>Eukaryota</taxon>
        <taxon>Sar</taxon>
        <taxon>Alveolata</taxon>
        <taxon>Apicomplexa</taxon>
        <taxon>Conoidasida</taxon>
        <taxon>Coccidia</taxon>
        <taxon>Eucoccidiorida</taxon>
        <taxon>Eimeriorina</taxon>
        <taxon>Eimeriidae</taxon>
        <taxon>Cyclospora</taxon>
    </lineage>
</organism>
<sequence>MERLQHQRQPEDAAATVASAFLSVAKQLHAELLPPHLQQRCPLSALSASAVSTPEAAAAAARAVAHALNATCKAPAATSAYAAAEMHAAERPSTPPEALLRPGALVWAKEQQPQKDAWEEARRQRAPRLHMLERCYTKAFDAAASLEHVLWVVVYEGGLKGDET</sequence>
<dbReference type="Proteomes" id="UP000095192">
    <property type="component" value="Unassembled WGS sequence"/>
</dbReference>
<reference evidence="1 2" key="1">
    <citation type="journal article" date="2016" name="BMC Genomics">
        <title>Comparative genomics reveals Cyclospora cayetanensis possesses coccidia-like metabolism and invasion components but unique surface antigens.</title>
        <authorList>
            <person name="Liu S."/>
            <person name="Wang L."/>
            <person name="Zheng H."/>
            <person name="Xu Z."/>
            <person name="Roellig D.M."/>
            <person name="Li N."/>
            <person name="Frace M.A."/>
            <person name="Tang K."/>
            <person name="Arrowood M.J."/>
            <person name="Moss D.M."/>
            <person name="Zhang L."/>
            <person name="Feng Y."/>
            <person name="Xiao L."/>
        </authorList>
    </citation>
    <scope>NUCLEOTIDE SEQUENCE [LARGE SCALE GENOMIC DNA]</scope>
    <source>
        <strain evidence="1 2">CHN_HEN01</strain>
    </source>
</reference>
<comment type="caution">
    <text evidence="1">The sequence shown here is derived from an EMBL/GenBank/DDBJ whole genome shotgun (WGS) entry which is preliminary data.</text>
</comment>
<name>A0A1D3D097_9EIME</name>
<protein>
    <submittedName>
        <fullName evidence="1">Uncharacterized protein</fullName>
    </submittedName>
</protein>
<dbReference type="EMBL" id="JROU02001291">
    <property type="protein sequence ID" value="OEH76884.1"/>
    <property type="molecule type" value="Genomic_DNA"/>
</dbReference>
<dbReference type="VEuPathDB" id="ToxoDB:cyc_07464"/>